<dbReference type="AlphaFoldDB" id="A0A0E0EUY3"/>
<proteinExistence type="predicted"/>
<dbReference type="PANTHER" id="PTHR14237">
    <property type="entry name" value="MOLYBDOPTERIN COFACTOR SULFURASE MOSC"/>
    <property type="match status" value="1"/>
</dbReference>
<dbReference type="EnsemblPlants" id="OMERI09G14740.2">
    <property type="protein sequence ID" value="OMERI09G14740.2"/>
    <property type="gene ID" value="OMERI09G14740"/>
</dbReference>
<name>A0A0E0EUY3_9ORYZ</name>
<accession>A0A0E0EUY3</accession>
<feature type="domain" description="MOSC" evidence="1">
    <location>
        <begin position="153"/>
        <end position="314"/>
    </location>
</feature>
<sequence>MEKAAGFLSSLLGGGEEVPPEPAATVRSILIYPIKSCRGISVPQAPITSTGFRWDRQWVVVNSKGRAYTQRVEPKLALVEVEMPPEAFAEEWRPTADSYLGIVRAPGMEPLKIPLSAEQAIIDDVSVWEWSGAAYDEGAEAAEWFSSYFGKPSRLVRFKEASEIRPTNPDYAQGYKIMFTDCFPFLMASQGSLDALNEVLKEPVPMNRFRPNILVDGCHPYSEDLWKTIKINKLTFQGVKLCNRCKVPTINQENGILGTEPTETLLTFRSDEVLRPSHKNKRQVYFGQNLVCKESLSAKGKGRIIKVSDPDACIISKAISHGLRSSDVKSEGRGVTDMWAQLLWVPHITSEETHPLAMDKAGGSGEAPPEPEPAAAATVKSIVVYPIKSCRGISVPQAAITSTGLRWDRQWLVMNSNGRAFTQRVEPKLALIEVEMPQEAFTEEWQPTPYSHMVIRAPGLDPLKIPLGTKRATVDDVSVWEWSGSAYDEGDEAAEWFSSYFGKPTRPVRFNEASEIRETNPDYAQGYKVLFADAFPFLLASQGLVDALNSILKEPVPMNRFRPNIVVDGCHPYSEDLWKTIKIDKLTFLGVKLCDRCKVPTINQDNGIPGEEPTEALQALRSDEVLRPSHKNKRRVYFGQNLVCKESLSAKDEGRIIKVGDPVYMKFQHEQGGHSGNCSEVSNRSIYARMYVNLTLQIRLEKVCYMPE</sequence>
<dbReference type="Pfam" id="PF03473">
    <property type="entry name" value="MOSC"/>
    <property type="match status" value="2"/>
</dbReference>
<evidence type="ECO:0000259" key="1">
    <source>
        <dbReference type="PROSITE" id="PS51340"/>
    </source>
</evidence>
<evidence type="ECO:0000313" key="3">
    <source>
        <dbReference type="Proteomes" id="UP000008021"/>
    </source>
</evidence>
<dbReference type="PANTHER" id="PTHR14237:SF19">
    <property type="entry name" value="MITOCHONDRIAL AMIDOXIME REDUCING COMPONENT 1"/>
    <property type="match status" value="1"/>
</dbReference>
<dbReference type="GO" id="GO:0003824">
    <property type="term" value="F:catalytic activity"/>
    <property type="evidence" value="ECO:0007669"/>
    <property type="project" value="InterPro"/>
</dbReference>
<organism evidence="2">
    <name type="scientific">Oryza meridionalis</name>
    <dbReference type="NCBI Taxonomy" id="40149"/>
    <lineage>
        <taxon>Eukaryota</taxon>
        <taxon>Viridiplantae</taxon>
        <taxon>Streptophyta</taxon>
        <taxon>Embryophyta</taxon>
        <taxon>Tracheophyta</taxon>
        <taxon>Spermatophyta</taxon>
        <taxon>Magnoliopsida</taxon>
        <taxon>Liliopsida</taxon>
        <taxon>Poales</taxon>
        <taxon>Poaceae</taxon>
        <taxon>BOP clade</taxon>
        <taxon>Oryzoideae</taxon>
        <taxon>Oryzeae</taxon>
        <taxon>Oryzinae</taxon>
        <taxon>Oryza</taxon>
    </lineage>
</organism>
<dbReference type="SUPFAM" id="SSF50800">
    <property type="entry name" value="PK beta-barrel domain-like"/>
    <property type="match status" value="2"/>
</dbReference>
<dbReference type="InterPro" id="IPR005302">
    <property type="entry name" value="MoCF_Sase_C"/>
</dbReference>
<dbReference type="InterPro" id="IPR005303">
    <property type="entry name" value="MOCOS_middle"/>
</dbReference>
<protein>
    <recommendedName>
        <fullName evidence="1">MOSC domain-containing protein</fullName>
    </recommendedName>
</protein>
<feature type="domain" description="MOSC" evidence="1">
    <location>
        <begin position="506"/>
        <end position="666"/>
    </location>
</feature>
<dbReference type="STRING" id="40149.A0A0E0EUY3"/>
<dbReference type="eggNOG" id="KOG2362">
    <property type="taxonomic scope" value="Eukaryota"/>
</dbReference>
<dbReference type="SUPFAM" id="SSF141673">
    <property type="entry name" value="MOSC N-terminal domain-like"/>
    <property type="match status" value="2"/>
</dbReference>
<reference evidence="2" key="2">
    <citation type="submission" date="2018-05" db="EMBL/GenBank/DDBJ databases">
        <title>OmerRS3 (Oryza meridionalis Reference Sequence Version 3).</title>
        <authorList>
            <person name="Zhang J."/>
            <person name="Kudrna D."/>
            <person name="Lee S."/>
            <person name="Talag J."/>
            <person name="Welchert J."/>
            <person name="Wing R.A."/>
        </authorList>
    </citation>
    <scope>NUCLEOTIDE SEQUENCE [LARGE SCALE GENOMIC DNA]</scope>
    <source>
        <strain evidence="2">cv. OR44</strain>
    </source>
</reference>
<evidence type="ECO:0000313" key="2">
    <source>
        <dbReference type="EnsemblPlants" id="OMERI09G14740.2"/>
    </source>
</evidence>
<dbReference type="GO" id="GO:0030151">
    <property type="term" value="F:molybdenum ion binding"/>
    <property type="evidence" value="ECO:0007669"/>
    <property type="project" value="InterPro"/>
</dbReference>
<dbReference type="Gramene" id="OMERI09G14740.2">
    <property type="protein sequence ID" value="OMERI09G14740.2"/>
    <property type="gene ID" value="OMERI09G14740"/>
</dbReference>
<dbReference type="GO" id="GO:0032787">
    <property type="term" value="P:monocarboxylic acid metabolic process"/>
    <property type="evidence" value="ECO:0007669"/>
    <property type="project" value="UniProtKB-ARBA"/>
</dbReference>
<dbReference type="GO" id="GO:0030170">
    <property type="term" value="F:pyridoxal phosphate binding"/>
    <property type="evidence" value="ECO:0007669"/>
    <property type="project" value="InterPro"/>
</dbReference>
<dbReference type="PROSITE" id="PS51340">
    <property type="entry name" value="MOSC"/>
    <property type="match status" value="2"/>
</dbReference>
<dbReference type="InterPro" id="IPR011037">
    <property type="entry name" value="Pyrv_Knase-like_insert_dom_sf"/>
</dbReference>
<reference evidence="2" key="1">
    <citation type="submission" date="2015-04" db="UniProtKB">
        <authorList>
            <consortium name="EnsemblPlants"/>
        </authorList>
    </citation>
    <scope>IDENTIFICATION</scope>
</reference>
<keyword evidence="3" id="KW-1185">Reference proteome</keyword>
<dbReference type="Proteomes" id="UP000008021">
    <property type="component" value="Chromosome 9"/>
</dbReference>
<dbReference type="Pfam" id="PF03476">
    <property type="entry name" value="MOSC_N"/>
    <property type="match status" value="2"/>
</dbReference>